<feature type="transmembrane region" description="Helical" evidence="13">
    <location>
        <begin position="139"/>
        <end position="161"/>
    </location>
</feature>
<organism evidence="15 16">
    <name type="scientific">Hymenochirus boettgeri</name>
    <name type="common">Congo dwarf clawed frog</name>
    <dbReference type="NCBI Taxonomy" id="247094"/>
    <lineage>
        <taxon>Eukaryota</taxon>
        <taxon>Metazoa</taxon>
        <taxon>Chordata</taxon>
        <taxon>Craniata</taxon>
        <taxon>Vertebrata</taxon>
        <taxon>Euteleostomi</taxon>
        <taxon>Amphibia</taxon>
        <taxon>Batrachia</taxon>
        <taxon>Anura</taxon>
        <taxon>Pipoidea</taxon>
        <taxon>Pipidae</taxon>
        <taxon>Pipinae</taxon>
        <taxon>Hymenochirus</taxon>
    </lineage>
</organism>
<keyword evidence="16" id="KW-1185">Reference proteome</keyword>
<dbReference type="PROSITE" id="PS50262">
    <property type="entry name" value="G_PROTEIN_RECEP_F1_2"/>
    <property type="match status" value="1"/>
</dbReference>
<feature type="transmembrane region" description="Helical" evidence="13">
    <location>
        <begin position="57"/>
        <end position="77"/>
    </location>
</feature>
<evidence type="ECO:0000256" key="6">
    <source>
        <dbReference type="ARBA" id="ARBA00022989"/>
    </source>
</evidence>
<keyword evidence="9" id="KW-1015">Disulfide bond</keyword>
<evidence type="ECO:0000313" key="15">
    <source>
        <dbReference type="EMBL" id="KAG8430084.1"/>
    </source>
</evidence>
<keyword evidence="3" id="KW-0716">Sensory transduction</keyword>
<comment type="caution">
    <text evidence="15">The sequence shown here is derived from an EMBL/GenBank/DDBJ whole genome shotgun (WGS) entry which is preliminary data.</text>
</comment>
<keyword evidence="5" id="KW-0552">Olfaction</keyword>
<keyword evidence="8 13" id="KW-0472">Membrane</keyword>
<dbReference type="Gene3D" id="1.20.1070.10">
    <property type="entry name" value="Rhodopsin 7-helix transmembrane proteins"/>
    <property type="match status" value="1"/>
</dbReference>
<dbReference type="GO" id="GO:0004984">
    <property type="term" value="F:olfactory receptor activity"/>
    <property type="evidence" value="ECO:0007669"/>
    <property type="project" value="InterPro"/>
</dbReference>
<dbReference type="GO" id="GO:0004930">
    <property type="term" value="F:G protein-coupled receptor activity"/>
    <property type="evidence" value="ECO:0007669"/>
    <property type="project" value="UniProtKB-KW"/>
</dbReference>
<keyword evidence="11" id="KW-0325">Glycoprotein</keyword>
<evidence type="ECO:0000256" key="11">
    <source>
        <dbReference type="ARBA" id="ARBA00023180"/>
    </source>
</evidence>
<evidence type="ECO:0000256" key="12">
    <source>
        <dbReference type="ARBA" id="ARBA00023224"/>
    </source>
</evidence>
<dbReference type="InterPro" id="IPR017452">
    <property type="entry name" value="GPCR_Rhodpsn_7TM"/>
</dbReference>
<evidence type="ECO:0000313" key="16">
    <source>
        <dbReference type="Proteomes" id="UP000812440"/>
    </source>
</evidence>
<reference evidence="15" key="1">
    <citation type="thesis" date="2020" institute="ProQuest LLC" country="789 East Eisenhower Parkway, Ann Arbor, MI, USA">
        <title>Comparative Genomics and Chromosome Evolution.</title>
        <authorList>
            <person name="Mudd A.B."/>
        </authorList>
    </citation>
    <scope>NUCLEOTIDE SEQUENCE</scope>
    <source>
        <strain evidence="15">Female2</strain>
        <tissue evidence="15">Blood</tissue>
    </source>
</reference>
<feature type="domain" description="G-protein coupled receptors family 1 profile" evidence="14">
    <location>
        <begin position="40"/>
        <end position="290"/>
    </location>
</feature>
<comment type="subcellular location">
    <subcellularLocation>
        <location evidence="1">Cell membrane</location>
        <topology evidence="1">Multi-pass membrane protein</topology>
    </subcellularLocation>
</comment>
<evidence type="ECO:0000256" key="7">
    <source>
        <dbReference type="ARBA" id="ARBA00023040"/>
    </source>
</evidence>
<dbReference type="FunFam" id="1.20.1070.10:FF:000024">
    <property type="entry name" value="Olfactory receptor"/>
    <property type="match status" value="1"/>
</dbReference>
<feature type="transmembrane region" description="Helical" evidence="13">
    <location>
        <begin position="97"/>
        <end position="119"/>
    </location>
</feature>
<feature type="transmembrane region" description="Helical" evidence="13">
    <location>
        <begin position="269"/>
        <end position="290"/>
    </location>
</feature>
<dbReference type="InterPro" id="IPR000276">
    <property type="entry name" value="GPCR_Rhodpsn"/>
</dbReference>
<feature type="transmembrane region" description="Helical" evidence="13">
    <location>
        <begin position="238"/>
        <end position="257"/>
    </location>
</feature>
<dbReference type="InterPro" id="IPR052921">
    <property type="entry name" value="GPCR1_Superfamily_Member"/>
</dbReference>
<evidence type="ECO:0000256" key="1">
    <source>
        <dbReference type="ARBA" id="ARBA00004651"/>
    </source>
</evidence>
<dbReference type="PANTHER" id="PTHR26451">
    <property type="entry name" value="G_PROTEIN_RECEP_F1_2 DOMAIN-CONTAINING PROTEIN"/>
    <property type="match status" value="1"/>
</dbReference>
<evidence type="ECO:0000256" key="3">
    <source>
        <dbReference type="ARBA" id="ARBA00022606"/>
    </source>
</evidence>
<proteinExistence type="predicted"/>
<keyword evidence="6 13" id="KW-1133">Transmembrane helix</keyword>
<dbReference type="InterPro" id="IPR000725">
    <property type="entry name" value="Olfact_rcpt"/>
</dbReference>
<feature type="transmembrane region" description="Helical" evidence="13">
    <location>
        <begin position="195"/>
        <end position="217"/>
    </location>
</feature>
<keyword evidence="4 13" id="KW-0812">Transmembrane</keyword>
<dbReference type="GO" id="GO:0005886">
    <property type="term" value="C:plasma membrane"/>
    <property type="evidence" value="ECO:0007669"/>
    <property type="project" value="UniProtKB-SubCell"/>
</dbReference>
<dbReference type="EMBL" id="JAACNH010001595">
    <property type="protein sequence ID" value="KAG8430084.1"/>
    <property type="molecule type" value="Genomic_DNA"/>
</dbReference>
<evidence type="ECO:0000256" key="4">
    <source>
        <dbReference type="ARBA" id="ARBA00022692"/>
    </source>
</evidence>
<name>A0A8T2IFY2_9PIPI</name>
<evidence type="ECO:0000256" key="8">
    <source>
        <dbReference type="ARBA" id="ARBA00023136"/>
    </source>
</evidence>
<dbReference type="AlphaFoldDB" id="A0A8T2IFY2"/>
<keyword evidence="10" id="KW-0675">Receptor</keyword>
<evidence type="ECO:0000256" key="5">
    <source>
        <dbReference type="ARBA" id="ARBA00022725"/>
    </source>
</evidence>
<gene>
    <name evidence="15" type="ORF">GDO86_018507</name>
</gene>
<dbReference type="Pfam" id="PF13853">
    <property type="entry name" value="7tm_4"/>
    <property type="match status" value="1"/>
</dbReference>
<dbReference type="PRINTS" id="PR00245">
    <property type="entry name" value="OLFACTORYR"/>
</dbReference>
<dbReference type="GO" id="GO:0005549">
    <property type="term" value="F:odorant binding"/>
    <property type="evidence" value="ECO:0007669"/>
    <property type="project" value="TreeGrafter"/>
</dbReference>
<dbReference type="SUPFAM" id="SSF81321">
    <property type="entry name" value="Family A G protein-coupled receptor-like"/>
    <property type="match status" value="1"/>
</dbReference>
<sequence length="314" mass="35377">MVSEFNISTSFTLLGLVEMDGLKYLYSSLLLLIYLLILLFNLIIVIAVWAEESLHQPMYVLIASLVLNGIIGSSSFFPKLIVDLVSSTTVISRDACFIQSFCLMISTYCKISTFTLMAYDTHLAVCHPLRYNSLMTNVVVLNLLVGSFFFNLIIVLITILLSARLPLCGSQINNIFCDNMSLFILSCLDSSVNNIFGTVTFAFYLITALLILLYSYIQIFLVCTKVSKDAGKKATHTVVTHLLIFSIFLKGVLFIFIRYRLENVNLPTLVHILLSMTALVFPPILTPLIYGLRTKTLKTQVIGQLLEIYEWRRS</sequence>
<evidence type="ECO:0000256" key="13">
    <source>
        <dbReference type="SAM" id="Phobius"/>
    </source>
</evidence>
<dbReference type="PRINTS" id="PR00237">
    <property type="entry name" value="GPCRRHODOPSN"/>
</dbReference>
<dbReference type="OrthoDB" id="6147321at2759"/>
<evidence type="ECO:0000259" key="14">
    <source>
        <dbReference type="PROSITE" id="PS50262"/>
    </source>
</evidence>
<evidence type="ECO:0000256" key="2">
    <source>
        <dbReference type="ARBA" id="ARBA00022475"/>
    </source>
</evidence>
<feature type="transmembrane region" description="Helical" evidence="13">
    <location>
        <begin position="24"/>
        <end position="50"/>
    </location>
</feature>
<evidence type="ECO:0000256" key="10">
    <source>
        <dbReference type="ARBA" id="ARBA00023170"/>
    </source>
</evidence>
<evidence type="ECO:0000256" key="9">
    <source>
        <dbReference type="ARBA" id="ARBA00023157"/>
    </source>
</evidence>
<keyword evidence="7" id="KW-0297">G-protein coupled receptor</keyword>
<dbReference type="Proteomes" id="UP000812440">
    <property type="component" value="Unassembled WGS sequence"/>
</dbReference>
<protein>
    <recommendedName>
        <fullName evidence="14">G-protein coupled receptors family 1 profile domain-containing protein</fullName>
    </recommendedName>
</protein>
<dbReference type="PANTHER" id="PTHR26451:SF999">
    <property type="entry name" value="OLFACTORY RECEPTOR 8I2"/>
    <property type="match status" value="1"/>
</dbReference>
<accession>A0A8T2IFY2</accession>
<keyword evidence="2" id="KW-1003">Cell membrane</keyword>
<keyword evidence="12" id="KW-0807">Transducer</keyword>